<dbReference type="Gene3D" id="2.40.30.10">
    <property type="entry name" value="Translation factors"/>
    <property type="match status" value="1"/>
</dbReference>
<dbReference type="InterPro" id="IPR004161">
    <property type="entry name" value="EFTu-like_2"/>
</dbReference>
<sequence length="610" mass="68228">MHTEITRMRNVAIVAHVDHGKTSLVDQLLRQSGLFRDNEQVNERAMDSNDLERERGITILAKTTSIPYKDYRINLVDTPGHADFSGEVERIVKMVDGVLLVVDAFEGVMPQTRFVLEKALGAGLVPVVVVNKMDRPNARPLEVVDEVIDLLIDLGANEEQLEFPVVYTSALQGTATTDLDVPGEDMEPLFESIIEHIPEPDVDPTGPLQWQVTMLDYNDYLGRIGIGRIARGVLRQGENVAVIQRDGNVVQKRVVKLFAHQGLRRIEVESATAGDIVAVAGIPDIMVGETVSDVNVPEALPLLRIDEPTLEMTFRVNDSPFAGQDGTHVTSRKLRERLFQELESDVSLRVQETDDADVFLVASRGELHLSILIETMRREGYELAVSKPHVILKEENGRKLEPIEEFVADVPSDAVGSIIEALGYRKGEMVNLQPSDQGDMTRLVFHVPTRGLIGFRTEFLTMTKGYGTMHHRFHQYGEWRGAVTTRRQGVLVSMDAGDATAYSLGNLEDRGTMFVTPGTPVYEGMIVGEHTRENDLTVNVTKAKHQSNVRSATKDETVRLKAARTLSLEESMTYIEDDELCEITPHAIRLRKRILNKSEREKAQKKKRQD</sequence>
<keyword evidence="3" id="KW-0699">rRNA-binding</keyword>
<keyword evidence="3" id="KW-0694">RNA-binding</keyword>
<reference evidence="5" key="1">
    <citation type="submission" date="2022-08" db="EMBL/GenBank/DDBJ databases">
        <title>Alicyclobacillus fastidiosus DSM 17978, complete genome.</title>
        <authorList>
            <person name="Wang Q."/>
            <person name="Cai R."/>
            <person name="Wang Z."/>
        </authorList>
    </citation>
    <scope>NUCLEOTIDE SEQUENCE</scope>
    <source>
        <strain evidence="5">DSM 17978</strain>
    </source>
</reference>
<dbReference type="CDD" id="cd03710">
    <property type="entry name" value="BipA_TypA_C"/>
    <property type="match status" value="1"/>
</dbReference>
<dbReference type="Gene3D" id="3.30.70.870">
    <property type="entry name" value="Elongation Factor G (Translational Gtpase), domain 3"/>
    <property type="match status" value="1"/>
</dbReference>
<dbReference type="InterPro" id="IPR006298">
    <property type="entry name" value="BipA"/>
</dbReference>
<dbReference type="EC" id="3.6.5.-" evidence="3"/>
<dbReference type="RefSeq" id="WP_268004075.1">
    <property type="nucleotide sequence ID" value="NZ_BSUT01000001.1"/>
</dbReference>
<dbReference type="SUPFAM" id="SSF54980">
    <property type="entry name" value="EF-G C-terminal domain-like"/>
    <property type="match status" value="2"/>
</dbReference>
<comment type="similarity">
    <text evidence="3">Belongs to the TRAFAC class translation factor GTPase superfamily. Classic translation factor GTPase family. BipA subfamily.</text>
</comment>
<dbReference type="Pfam" id="PF00009">
    <property type="entry name" value="GTP_EFTU"/>
    <property type="match status" value="1"/>
</dbReference>
<keyword evidence="3" id="KW-0378">Hydrolase</keyword>
<dbReference type="SUPFAM" id="SSF52540">
    <property type="entry name" value="P-loop containing nucleoside triphosphate hydrolases"/>
    <property type="match status" value="1"/>
</dbReference>
<evidence type="ECO:0000313" key="6">
    <source>
        <dbReference type="Proteomes" id="UP001164761"/>
    </source>
</evidence>
<dbReference type="InterPro" id="IPR000795">
    <property type="entry name" value="T_Tr_GTP-bd_dom"/>
</dbReference>
<proteinExistence type="inferred from homology"/>
<dbReference type="Pfam" id="PF21018">
    <property type="entry name" value="BipA_C"/>
    <property type="match status" value="1"/>
</dbReference>
<gene>
    <name evidence="5" type="primary">typA</name>
    <name evidence="3" type="synonym">bipA</name>
    <name evidence="5" type="ORF">NZD89_17535</name>
</gene>
<dbReference type="InterPro" id="IPR047043">
    <property type="entry name" value="BipA_III"/>
</dbReference>
<dbReference type="Gene3D" id="3.40.50.300">
    <property type="entry name" value="P-loop containing nucleotide triphosphate hydrolases"/>
    <property type="match status" value="1"/>
</dbReference>
<dbReference type="Proteomes" id="UP001164761">
    <property type="component" value="Chromosome"/>
</dbReference>
<dbReference type="InterPro" id="IPR042116">
    <property type="entry name" value="TypA/BipA_C"/>
</dbReference>
<dbReference type="EMBL" id="CP104067">
    <property type="protein sequence ID" value="WAH40178.1"/>
    <property type="molecule type" value="Genomic_DNA"/>
</dbReference>
<dbReference type="InterPro" id="IPR005225">
    <property type="entry name" value="Small_GTP-bd"/>
</dbReference>
<dbReference type="PRINTS" id="PR00315">
    <property type="entry name" value="ELONGATNFCT"/>
</dbReference>
<dbReference type="InterPro" id="IPR047041">
    <property type="entry name" value="BipA_GTP-bd_dom"/>
</dbReference>
<dbReference type="HAMAP" id="MF_00849">
    <property type="entry name" value="BipA"/>
    <property type="match status" value="1"/>
</dbReference>
<dbReference type="CDD" id="cd03691">
    <property type="entry name" value="BipA_TypA_II"/>
    <property type="match status" value="1"/>
</dbReference>
<comment type="subcellular location">
    <subcellularLocation>
        <location evidence="3">Cytoplasm</location>
    </subcellularLocation>
    <text evidence="3">Binds to ribosomes.</text>
</comment>
<accession>A0ABY6ZBA7</accession>
<dbReference type="SUPFAM" id="SSF50447">
    <property type="entry name" value="Translation proteins"/>
    <property type="match status" value="1"/>
</dbReference>
<evidence type="ECO:0000256" key="1">
    <source>
        <dbReference type="ARBA" id="ARBA00022741"/>
    </source>
</evidence>
<feature type="binding site" evidence="3">
    <location>
        <begin position="18"/>
        <end position="23"/>
    </location>
    <ligand>
        <name>GTP</name>
        <dbReference type="ChEBI" id="CHEBI:37565"/>
    </ligand>
</feature>
<comment type="caution">
    <text evidence="3">Lacks conserved residue(s) required for the propagation of feature annotation.</text>
</comment>
<keyword evidence="3" id="KW-0690">Ribosome biogenesis</keyword>
<keyword evidence="3" id="KW-0963">Cytoplasm</keyword>
<dbReference type="PROSITE" id="PS00301">
    <property type="entry name" value="G_TR_1"/>
    <property type="match status" value="1"/>
</dbReference>
<dbReference type="InterPro" id="IPR047042">
    <property type="entry name" value="BipA_II"/>
</dbReference>
<dbReference type="Gene3D" id="3.30.70.240">
    <property type="match status" value="1"/>
</dbReference>
<keyword evidence="2 3" id="KW-0342">GTP-binding</keyword>
<dbReference type="PROSITE" id="PS51722">
    <property type="entry name" value="G_TR_2"/>
    <property type="match status" value="1"/>
</dbReference>
<dbReference type="NCBIfam" id="TIGR00231">
    <property type="entry name" value="small_GTP"/>
    <property type="match status" value="1"/>
</dbReference>
<keyword evidence="3" id="KW-0820">tRNA-binding</keyword>
<comment type="catalytic activity">
    <reaction evidence="3">
        <text>GTP + H2O = GDP + phosphate + H(+)</text>
        <dbReference type="Rhea" id="RHEA:19669"/>
        <dbReference type="ChEBI" id="CHEBI:15377"/>
        <dbReference type="ChEBI" id="CHEBI:15378"/>
        <dbReference type="ChEBI" id="CHEBI:37565"/>
        <dbReference type="ChEBI" id="CHEBI:43474"/>
        <dbReference type="ChEBI" id="CHEBI:58189"/>
    </reaction>
</comment>
<dbReference type="InterPro" id="IPR035647">
    <property type="entry name" value="EFG_III/V"/>
</dbReference>
<keyword evidence="6" id="KW-1185">Reference proteome</keyword>
<dbReference type="InterPro" id="IPR031157">
    <property type="entry name" value="G_TR_CS"/>
</dbReference>
<keyword evidence="1 3" id="KW-0547">Nucleotide-binding</keyword>
<dbReference type="InterPro" id="IPR048876">
    <property type="entry name" value="BipA_C"/>
</dbReference>
<evidence type="ECO:0000313" key="5">
    <source>
        <dbReference type="EMBL" id="WAH40178.1"/>
    </source>
</evidence>
<dbReference type="Pfam" id="PF03144">
    <property type="entry name" value="GTP_EFTU_D2"/>
    <property type="match status" value="1"/>
</dbReference>
<dbReference type="CDD" id="cd01891">
    <property type="entry name" value="TypA_BipA"/>
    <property type="match status" value="1"/>
</dbReference>
<dbReference type="CDD" id="cd16263">
    <property type="entry name" value="BipA_III"/>
    <property type="match status" value="1"/>
</dbReference>
<comment type="subunit">
    <text evidence="3">Monomer.</text>
</comment>
<dbReference type="PANTHER" id="PTHR42908:SF8">
    <property type="entry name" value="TR-TYPE G DOMAIN-CONTAINING PROTEIN"/>
    <property type="match status" value="1"/>
</dbReference>
<name>A0ABY6ZBA7_9BACL</name>
<dbReference type="InterPro" id="IPR027417">
    <property type="entry name" value="P-loop_NTPase"/>
</dbReference>
<comment type="function">
    <text evidence="3">A 50S ribosomal subunit assembly protein with GTPase activity, required for 50S subunit assembly at low temperatures, may also play a role in translation. Binds GTP and analogs. Binds the 70S ribosome between the 30S and 50S subunits, in a similar position as ribosome-bound EF-G; it contacts a number of ribosomal proteins, both rRNAs and the A-site tRNA.</text>
</comment>
<evidence type="ECO:0000256" key="3">
    <source>
        <dbReference type="HAMAP-Rule" id="MF_00849"/>
    </source>
</evidence>
<dbReference type="InterPro" id="IPR000640">
    <property type="entry name" value="EFG_V-like"/>
</dbReference>
<evidence type="ECO:0000256" key="2">
    <source>
        <dbReference type="ARBA" id="ARBA00023134"/>
    </source>
</evidence>
<dbReference type="Pfam" id="PF00679">
    <property type="entry name" value="EFG_C"/>
    <property type="match status" value="1"/>
</dbReference>
<protein>
    <recommendedName>
        <fullName evidence="3">Large ribosomal subunit assembly factor BipA</fullName>
        <ecNumber evidence="3">3.6.5.-</ecNumber>
    </recommendedName>
    <alternativeName>
        <fullName evidence="3">GTP-binding protein BipA</fullName>
    </alternativeName>
</protein>
<dbReference type="InterPro" id="IPR035651">
    <property type="entry name" value="BipA_V"/>
</dbReference>
<dbReference type="PANTHER" id="PTHR42908">
    <property type="entry name" value="TRANSLATION ELONGATION FACTOR-RELATED"/>
    <property type="match status" value="1"/>
</dbReference>
<dbReference type="NCBIfam" id="TIGR01394">
    <property type="entry name" value="TypA_BipA"/>
    <property type="match status" value="1"/>
</dbReference>
<dbReference type="Gene3D" id="2.40.50.250">
    <property type="entry name" value="bipa protein"/>
    <property type="match status" value="1"/>
</dbReference>
<evidence type="ECO:0000259" key="4">
    <source>
        <dbReference type="PROSITE" id="PS51722"/>
    </source>
</evidence>
<feature type="domain" description="Tr-type G" evidence="4">
    <location>
        <begin position="6"/>
        <end position="201"/>
    </location>
</feature>
<dbReference type="InterPro" id="IPR009000">
    <property type="entry name" value="Transl_B-barrel_sf"/>
</dbReference>
<organism evidence="5 6">
    <name type="scientific">Alicyclobacillus fastidiosus</name>
    <dbReference type="NCBI Taxonomy" id="392011"/>
    <lineage>
        <taxon>Bacteria</taxon>
        <taxon>Bacillati</taxon>
        <taxon>Bacillota</taxon>
        <taxon>Bacilli</taxon>
        <taxon>Bacillales</taxon>
        <taxon>Alicyclobacillaceae</taxon>
        <taxon>Alicyclobacillus</taxon>
    </lineage>
</organism>